<sequence>MLLLRLGSFMVLPLPSPRDQRTYAAYGLAYIPMRSQRCSAVEGSERWFTRSCWFVGWLQLQASPRLRRSAPPSTCWFLLRLQATPSIPSE</sequence>
<reference evidence="1" key="4">
    <citation type="submission" date="2019-03" db="UniProtKB">
        <authorList>
            <consortium name="EnsemblPlants"/>
        </authorList>
    </citation>
    <scope>IDENTIFICATION</scope>
</reference>
<protein>
    <submittedName>
        <fullName evidence="1">Uncharacterized protein</fullName>
    </submittedName>
</protein>
<dbReference type="AlphaFoldDB" id="A0A453LU36"/>
<evidence type="ECO:0000313" key="1">
    <source>
        <dbReference type="EnsemblPlants" id="AET5Gv20911300.1"/>
    </source>
</evidence>
<reference evidence="1" key="5">
    <citation type="journal article" date="2021" name="G3 (Bethesda)">
        <title>Aegilops tauschii genome assembly Aet v5.0 features greater sequence contiguity and improved annotation.</title>
        <authorList>
            <person name="Wang L."/>
            <person name="Zhu T."/>
            <person name="Rodriguez J.C."/>
            <person name="Deal K.R."/>
            <person name="Dubcovsky J."/>
            <person name="McGuire P.E."/>
            <person name="Lux T."/>
            <person name="Spannagl M."/>
            <person name="Mayer K.F.X."/>
            <person name="Baldrich P."/>
            <person name="Meyers B.C."/>
            <person name="Huo N."/>
            <person name="Gu Y.Q."/>
            <person name="Zhou H."/>
            <person name="Devos K.M."/>
            <person name="Bennetzen J.L."/>
            <person name="Unver T."/>
            <person name="Budak H."/>
            <person name="Gulick P.J."/>
            <person name="Galiba G."/>
            <person name="Kalapos B."/>
            <person name="Nelson D.R."/>
            <person name="Li P."/>
            <person name="You F.M."/>
            <person name="Luo M.C."/>
            <person name="Dvorak J."/>
        </authorList>
    </citation>
    <scope>NUCLEOTIDE SEQUENCE [LARGE SCALE GENOMIC DNA]</scope>
    <source>
        <strain evidence="1">cv. AL8/78</strain>
    </source>
</reference>
<reference evidence="2" key="1">
    <citation type="journal article" date="2014" name="Science">
        <title>Ancient hybridizations among the ancestral genomes of bread wheat.</title>
        <authorList>
            <consortium name="International Wheat Genome Sequencing Consortium,"/>
            <person name="Marcussen T."/>
            <person name="Sandve S.R."/>
            <person name="Heier L."/>
            <person name="Spannagl M."/>
            <person name="Pfeifer M."/>
            <person name="Jakobsen K.S."/>
            <person name="Wulff B.B."/>
            <person name="Steuernagel B."/>
            <person name="Mayer K.F."/>
            <person name="Olsen O.A."/>
        </authorList>
    </citation>
    <scope>NUCLEOTIDE SEQUENCE [LARGE SCALE GENOMIC DNA]</scope>
    <source>
        <strain evidence="2">cv. AL8/78</strain>
    </source>
</reference>
<reference evidence="2" key="2">
    <citation type="journal article" date="2017" name="Nat. Plants">
        <title>The Aegilops tauschii genome reveals multiple impacts of transposons.</title>
        <authorList>
            <person name="Zhao G."/>
            <person name="Zou C."/>
            <person name="Li K."/>
            <person name="Wang K."/>
            <person name="Li T."/>
            <person name="Gao L."/>
            <person name="Zhang X."/>
            <person name="Wang H."/>
            <person name="Yang Z."/>
            <person name="Liu X."/>
            <person name="Jiang W."/>
            <person name="Mao L."/>
            <person name="Kong X."/>
            <person name="Jiao Y."/>
            <person name="Jia J."/>
        </authorList>
    </citation>
    <scope>NUCLEOTIDE SEQUENCE [LARGE SCALE GENOMIC DNA]</scope>
    <source>
        <strain evidence="2">cv. AL8/78</strain>
    </source>
</reference>
<dbReference type="Proteomes" id="UP000015105">
    <property type="component" value="Chromosome 5D"/>
</dbReference>
<reference evidence="1" key="3">
    <citation type="journal article" date="2017" name="Nature">
        <title>Genome sequence of the progenitor of the wheat D genome Aegilops tauschii.</title>
        <authorList>
            <person name="Luo M.C."/>
            <person name="Gu Y.Q."/>
            <person name="Puiu D."/>
            <person name="Wang H."/>
            <person name="Twardziok S.O."/>
            <person name="Deal K.R."/>
            <person name="Huo N."/>
            <person name="Zhu T."/>
            <person name="Wang L."/>
            <person name="Wang Y."/>
            <person name="McGuire P.E."/>
            <person name="Liu S."/>
            <person name="Long H."/>
            <person name="Ramasamy R.K."/>
            <person name="Rodriguez J.C."/>
            <person name="Van S.L."/>
            <person name="Yuan L."/>
            <person name="Wang Z."/>
            <person name="Xia Z."/>
            <person name="Xiao L."/>
            <person name="Anderson O.D."/>
            <person name="Ouyang S."/>
            <person name="Liang Y."/>
            <person name="Zimin A.V."/>
            <person name="Pertea G."/>
            <person name="Qi P."/>
            <person name="Bennetzen J.L."/>
            <person name="Dai X."/>
            <person name="Dawson M.W."/>
            <person name="Muller H.G."/>
            <person name="Kugler K."/>
            <person name="Rivarola-Duarte L."/>
            <person name="Spannagl M."/>
            <person name="Mayer K.F.X."/>
            <person name="Lu F.H."/>
            <person name="Bevan M.W."/>
            <person name="Leroy P."/>
            <person name="Li P."/>
            <person name="You F.M."/>
            <person name="Sun Q."/>
            <person name="Liu Z."/>
            <person name="Lyons E."/>
            <person name="Wicker T."/>
            <person name="Salzberg S.L."/>
            <person name="Devos K.M."/>
            <person name="Dvorak J."/>
        </authorList>
    </citation>
    <scope>NUCLEOTIDE SEQUENCE [LARGE SCALE GENOMIC DNA]</scope>
    <source>
        <strain evidence="1">cv. AL8/78</strain>
    </source>
</reference>
<dbReference type="EnsemblPlants" id="AET5Gv20911300.1">
    <property type="protein sequence ID" value="AET5Gv20911300.1"/>
    <property type="gene ID" value="AET5Gv20911300"/>
</dbReference>
<evidence type="ECO:0000313" key="2">
    <source>
        <dbReference type="Proteomes" id="UP000015105"/>
    </source>
</evidence>
<dbReference type="Gramene" id="AET5Gv20911300.1">
    <property type="protein sequence ID" value="AET5Gv20911300.1"/>
    <property type="gene ID" value="AET5Gv20911300"/>
</dbReference>
<accession>A0A453LU36</accession>
<organism evidence="1 2">
    <name type="scientific">Aegilops tauschii subsp. strangulata</name>
    <name type="common">Goatgrass</name>
    <dbReference type="NCBI Taxonomy" id="200361"/>
    <lineage>
        <taxon>Eukaryota</taxon>
        <taxon>Viridiplantae</taxon>
        <taxon>Streptophyta</taxon>
        <taxon>Embryophyta</taxon>
        <taxon>Tracheophyta</taxon>
        <taxon>Spermatophyta</taxon>
        <taxon>Magnoliopsida</taxon>
        <taxon>Liliopsida</taxon>
        <taxon>Poales</taxon>
        <taxon>Poaceae</taxon>
        <taxon>BOP clade</taxon>
        <taxon>Pooideae</taxon>
        <taxon>Triticodae</taxon>
        <taxon>Triticeae</taxon>
        <taxon>Triticinae</taxon>
        <taxon>Aegilops</taxon>
    </lineage>
</organism>
<keyword evidence="2" id="KW-1185">Reference proteome</keyword>
<name>A0A453LU36_AEGTS</name>
<proteinExistence type="predicted"/>